<dbReference type="Gene3D" id="2.40.160.60">
    <property type="entry name" value="Outer membrane protein transport protein (OMPP1/FadL/TodX)"/>
    <property type="match status" value="1"/>
</dbReference>
<gene>
    <name evidence="2" type="ORF">JCM15093_2370</name>
</gene>
<protein>
    <submittedName>
        <fullName evidence="2">Putative outer membrane protein</fullName>
    </submittedName>
</protein>
<accession>A0A069D2N0</accession>
<dbReference type="eggNOG" id="COG2067">
    <property type="taxonomic scope" value="Bacteria"/>
</dbReference>
<dbReference type="STRING" id="1121097.GCA_000428125_00846"/>
<keyword evidence="1" id="KW-0732">Signal</keyword>
<name>A0A069D2N0_9BACE</name>
<feature type="chain" id="PRO_5001662754" evidence="1">
    <location>
        <begin position="23"/>
        <end position="414"/>
    </location>
</feature>
<dbReference type="RefSeq" id="WP_024996902.1">
    <property type="nucleotide sequence ID" value="NZ_ATZI01000001.1"/>
</dbReference>
<sequence>MVGYKTYFCVFCITLLPILAVAQNNTNSPYTRYGFGQLSDQNFGNSKAMGGVAYALRDPYHVNAMNPASYSAVDSLTFIFDGGLTLQNSNFSNGETKINAKNSSFDYIAMQFRLHPKLGISAGLLPYSNVGYSLNKIDNTGNSDTYNTITYNGEGGFHQLYVGAGYKILKNLSVGANLSYFWGNVSRSFTVEFPTNTNASSVKKLDYYSVKDVKLDLGVQYTYKLADKKDLTLGVTFSPGNDLNNDAYVENTTGSVVTRKDTLLSMGLPNTFGIGLAYTYDKRLTVGLDYTLQKWGDVTYLDEQNALADRSKISLGLEYLPSNTSSNYLAHIKYRLGAYYSEPYYKIEGKRAAREYGVTGGLGIPFSRNRSVLSISAQYVRVEGLKQNLLNENCLRFSVGLTFNERWFFKRKVD</sequence>
<dbReference type="Proteomes" id="UP000027601">
    <property type="component" value="Unassembled WGS sequence"/>
</dbReference>
<feature type="signal peptide" evidence="1">
    <location>
        <begin position="1"/>
        <end position="22"/>
    </location>
</feature>
<reference evidence="2 3" key="1">
    <citation type="journal article" date="2015" name="Microbes Environ.">
        <title>Distribution and evolution of nitrogen fixation genes in the phylum bacteroidetes.</title>
        <authorList>
            <person name="Inoue J."/>
            <person name="Oshima K."/>
            <person name="Suda W."/>
            <person name="Sakamoto M."/>
            <person name="Iino T."/>
            <person name="Noda S."/>
            <person name="Hongoh Y."/>
            <person name="Hattori M."/>
            <person name="Ohkuma M."/>
        </authorList>
    </citation>
    <scope>NUCLEOTIDE SEQUENCE [LARGE SCALE GENOMIC DNA]</scope>
    <source>
        <strain evidence="2 3">JCM 15093</strain>
    </source>
</reference>
<evidence type="ECO:0000313" key="2">
    <source>
        <dbReference type="EMBL" id="GAK37148.1"/>
    </source>
</evidence>
<dbReference type="OrthoDB" id="1491239at2"/>
<dbReference type="SUPFAM" id="SSF56935">
    <property type="entry name" value="Porins"/>
    <property type="match status" value="1"/>
</dbReference>
<dbReference type="AlphaFoldDB" id="A0A069D2N0"/>
<organism evidence="2 3">
    <name type="scientific">Bacteroides graminisolvens DSM 19988 = JCM 15093</name>
    <dbReference type="NCBI Taxonomy" id="1121097"/>
    <lineage>
        <taxon>Bacteria</taxon>
        <taxon>Pseudomonadati</taxon>
        <taxon>Bacteroidota</taxon>
        <taxon>Bacteroidia</taxon>
        <taxon>Bacteroidales</taxon>
        <taxon>Bacteroidaceae</taxon>
        <taxon>Bacteroides</taxon>
    </lineage>
</organism>
<dbReference type="EMBL" id="BAJS01000014">
    <property type="protein sequence ID" value="GAK37148.1"/>
    <property type="molecule type" value="Genomic_DNA"/>
</dbReference>
<proteinExistence type="predicted"/>
<evidence type="ECO:0000313" key="3">
    <source>
        <dbReference type="Proteomes" id="UP000027601"/>
    </source>
</evidence>
<keyword evidence="3" id="KW-1185">Reference proteome</keyword>
<comment type="caution">
    <text evidence="2">The sequence shown here is derived from an EMBL/GenBank/DDBJ whole genome shotgun (WGS) entry which is preliminary data.</text>
</comment>
<evidence type="ECO:0000256" key="1">
    <source>
        <dbReference type="SAM" id="SignalP"/>
    </source>
</evidence>